<evidence type="ECO:0000256" key="5">
    <source>
        <dbReference type="ARBA" id="ARBA00023136"/>
    </source>
</evidence>
<evidence type="ECO:0000256" key="3">
    <source>
        <dbReference type="ARBA" id="ARBA00022692"/>
    </source>
</evidence>
<feature type="transmembrane region" description="Helical" evidence="6">
    <location>
        <begin position="6"/>
        <end position="26"/>
    </location>
</feature>
<keyword evidence="3 6" id="KW-0812">Transmembrane</keyword>
<dbReference type="Pfam" id="PF03348">
    <property type="entry name" value="Serinc"/>
    <property type="match status" value="1"/>
</dbReference>
<protein>
    <submittedName>
        <fullName evidence="7">Similar to CG4672-PA isoform 1</fullName>
    </submittedName>
</protein>
<feature type="transmembrane region" description="Helical" evidence="6">
    <location>
        <begin position="258"/>
        <end position="276"/>
    </location>
</feature>
<dbReference type="eggNOG" id="KOG2592">
    <property type="taxonomic scope" value="Eukaryota"/>
</dbReference>
<evidence type="ECO:0000313" key="8">
    <source>
        <dbReference type="Proteomes" id="UP000002630"/>
    </source>
</evidence>
<dbReference type="EMBL" id="FN649744">
    <property type="protein sequence ID" value="CBN74600.1"/>
    <property type="molecule type" value="Genomic_DNA"/>
</dbReference>
<evidence type="ECO:0000256" key="2">
    <source>
        <dbReference type="ARBA" id="ARBA00006665"/>
    </source>
</evidence>
<dbReference type="AlphaFoldDB" id="D8LKL0"/>
<dbReference type="OrthoDB" id="5963193at2759"/>
<dbReference type="GO" id="GO:0016020">
    <property type="term" value="C:membrane"/>
    <property type="evidence" value="ECO:0007669"/>
    <property type="project" value="UniProtKB-SubCell"/>
</dbReference>
<keyword evidence="8" id="KW-1185">Reference proteome</keyword>
<dbReference type="InParanoid" id="D8LKL0"/>
<accession>D8LKL0</accession>
<dbReference type="PANTHER" id="PTHR10383">
    <property type="entry name" value="SERINE INCORPORATOR"/>
    <property type="match status" value="1"/>
</dbReference>
<dbReference type="InterPro" id="IPR005016">
    <property type="entry name" value="TDE1/TMS"/>
</dbReference>
<proteinExistence type="inferred from homology"/>
<feature type="transmembrane region" description="Helical" evidence="6">
    <location>
        <begin position="38"/>
        <end position="57"/>
    </location>
</feature>
<evidence type="ECO:0000313" key="7">
    <source>
        <dbReference type="EMBL" id="CBN74600.1"/>
    </source>
</evidence>
<keyword evidence="5 6" id="KW-0472">Membrane</keyword>
<feature type="transmembrane region" description="Helical" evidence="6">
    <location>
        <begin position="99"/>
        <end position="118"/>
    </location>
</feature>
<dbReference type="PANTHER" id="PTHR10383:SF9">
    <property type="entry name" value="SERINE INCORPORATOR, ISOFORM F"/>
    <property type="match status" value="1"/>
</dbReference>
<dbReference type="EMBL" id="FN648487">
    <property type="protein sequence ID" value="CBN74600.1"/>
    <property type="molecule type" value="Genomic_DNA"/>
</dbReference>
<keyword evidence="4 6" id="KW-1133">Transmembrane helix</keyword>
<organism evidence="7 8">
    <name type="scientific">Ectocarpus siliculosus</name>
    <name type="common">Brown alga</name>
    <name type="synonym">Conferva siliculosa</name>
    <dbReference type="NCBI Taxonomy" id="2880"/>
    <lineage>
        <taxon>Eukaryota</taxon>
        <taxon>Sar</taxon>
        <taxon>Stramenopiles</taxon>
        <taxon>Ochrophyta</taxon>
        <taxon>PX clade</taxon>
        <taxon>Phaeophyceae</taxon>
        <taxon>Ectocarpales</taxon>
        <taxon>Ectocarpaceae</taxon>
        <taxon>Ectocarpus</taxon>
    </lineage>
</organism>
<sequence>MGLALSLLQGGILLAYMVFTVVKAVLPRSFKAPRVGHTTLAVTMLAAAHVMGLPFFLDKLNQAHAYGQLKSVDLRSGCNDDFLHSCQGAQVVYRASSVLFLYFVLMATAGGAVHYIYANLWPLKFLAVAGGVGGMLFLPDPALFGVYAEVARVLSLVWMLFQGFLVLDFAHDVHDAIGAKAEEQDSISGSSSSICSSWWRILYLVLSGACLAATGLGLATLFTGHVGCTLGASLAGITLAVGVVTTVLSLVESVGIGLLPPSILFAHSTFLCWYAMSSHPDQACNPYAADDVPSASGKGVGVVISLAILVATVAWINVARRESSRAVRRGGRGERFVAVRVGQTQHQQRRHGGGGWRGRRDRVATLPGVLLRRDGLRELLRRHGHDLLGSHGRISGIVRYLDHSVGERVAEGGQPVGLPPLADAGAMGDLPREQGELVVPELLENETKKMENGGLHLSTTSCQWLLFALGYKHAGVCMLSWLTTP</sequence>
<evidence type="ECO:0000256" key="4">
    <source>
        <dbReference type="ARBA" id="ARBA00022989"/>
    </source>
</evidence>
<comment type="similarity">
    <text evidence="2">Belongs to the TDE1 family.</text>
</comment>
<evidence type="ECO:0000256" key="1">
    <source>
        <dbReference type="ARBA" id="ARBA00004141"/>
    </source>
</evidence>
<feature type="transmembrane region" description="Helical" evidence="6">
    <location>
        <begin position="296"/>
        <end position="319"/>
    </location>
</feature>
<feature type="transmembrane region" description="Helical" evidence="6">
    <location>
        <begin position="201"/>
        <end position="224"/>
    </location>
</feature>
<name>D8LKL0_ECTSI</name>
<dbReference type="Proteomes" id="UP000002630">
    <property type="component" value="Linkage Group LG19"/>
</dbReference>
<feature type="transmembrane region" description="Helical" evidence="6">
    <location>
        <begin position="230"/>
        <end position="251"/>
    </location>
</feature>
<gene>
    <name evidence="7" type="ORF">Esi_0030_0141</name>
</gene>
<feature type="transmembrane region" description="Helical" evidence="6">
    <location>
        <begin position="125"/>
        <end position="144"/>
    </location>
</feature>
<reference evidence="7 8" key="1">
    <citation type="journal article" date="2010" name="Nature">
        <title>The Ectocarpus genome and the independent evolution of multicellularity in brown algae.</title>
        <authorList>
            <person name="Cock J.M."/>
            <person name="Sterck L."/>
            <person name="Rouze P."/>
            <person name="Scornet D."/>
            <person name="Allen A.E."/>
            <person name="Amoutzias G."/>
            <person name="Anthouard V."/>
            <person name="Artiguenave F."/>
            <person name="Aury J.M."/>
            <person name="Badger J.H."/>
            <person name="Beszteri B."/>
            <person name="Billiau K."/>
            <person name="Bonnet E."/>
            <person name="Bothwell J.H."/>
            <person name="Bowler C."/>
            <person name="Boyen C."/>
            <person name="Brownlee C."/>
            <person name="Carrano C.J."/>
            <person name="Charrier B."/>
            <person name="Cho G.Y."/>
            <person name="Coelho S.M."/>
            <person name="Collen J."/>
            <person name="Corre E."/>
            <person name="Da Silva C."/>
            <person name="Delage L."/>
            <person name="Delaroque N."/>
            <person name="Dittami S.M."/>
            <person name="Doulbeau S."/>
            <person name="Elias M."/>
            <person name="Farnham G."/>
            <person name="Gachon C.M."/>
            <person name="Gschloessl B."/>
            <person name="Heesch S."/>
            <person name="Jabbari K."/>
            <person name="Jubin C."/>
            <person name="Kawai H."/>
            <person name="Kimura K."/>
            <person name="Kloareg B."/>
            <person name="Kupper F.C."/>
            <person name="Lang D."/>
            <person name="Le Bail A."/>
            <person name="Leblanc C."/>
            <person name="Lerouge P."/>
            <person name="Lohr M."/>
            <person name="Lopez P.J."/>
            <person name="Martens C."/>
            <person name="Maumus F."/>
            <person name="Michel G."/>
            <person name="Miranda-Saavedra D."/>
            <person name="Morales J."/>
            <person name="Moreau H."/>
            <person name="Motomura T."/>
            <person name="Nagasato C."/>
            <person name="Napoli C.A."/>
            <person name="Nelson D.R."/>
            <person name="Nyvall-Collen P."/>
            <person name="Peters A.F."/>
            <person name="Pommier C."/>
            <person name="Potin P."/>
            <person name="Poulain J."/>
            <person name="Quesneville H."/>
            <person name="Read B."/>
            <person name="Rensing S.A."/>
            <person name="Ritter A."/>
            <person name="Rousvoal S."/>
            <person name="Samanta M."/>
            <person name="Samson G."/>
            <person name="Schroeder D.C."/>
            <person name="Segurens B."/>
            <person name="Strittmatter M."/>
            <person name="Tonon T."/>
            <person name="Tregear J.W."/>
            <person name="Valentin K."/>
            <person name="von Dassow P."/>
            <person name="Yamagishi T."/>
            <person name="Van de Peer Y."/>
            <person name="Wincker P."/>
        </authorList>
    </citation>
    <scope>NUCLEOTIDE SEQUENCE [LARGE SCALE GENOMIC DNA]</scope>
    <source>
        <strain evidence="8">Ec32 / CCAP1310/4</strain>
    </source>
</reference>
<comment type="subcellular location">
    <subcellularLocation>
        <location evidence="1">Membrane</location>
        <topology evidence="1">Multi-pass membrane protein</topology>
    </subcellularLocation>
</comment>
<evidence type="ECO:0000256" key="6">
    <source>
        <dbReference type="SAM" id="Phobius"/>
    </source>
</evidence>